<dbReference type="Proteomes" id="UP000006334">
    <property type="component" value="Unassembled WGS sequence"/>
</dbReference>
<dbReference type="EMBL" id="BAEN01000022">
    <property type="protein sequence ID" value="GAC13753.1"/>
    <property type="molecule type" value="Genomic_DNA"/>
</dbReference>
<organism evidence="1 2">
    <name type="scientific">Aliiglaciecola lipolytica E3</name>
    <dbReference type="NCBI Taxonomy" id="1127673"/>
    <lineage>
        <taxon>Bacteria</taxon>
        <taxon>Pseudomonadati</taxon>
        <taxon>Pseudomonadota</taxon>
        <taxon>Gammaproteobacteria</taxon>
        <taxon>Alteromonadales</taxon>
        <taxon>Alteromonadaceae</taxon>
        <taxon>Aliiglaciecola</taxon>
    </lineage>
</organism>
<protein>
    <submittedName>
        <fullName evidence="1">Uncharacterized protein</fullName>
    </submittedName>
</protein>
<dbReference type="AlphaFoldDB" id="K6YAR0"/>
<proteinExistence type="predicted"/>
<name>K6YAR0_9ALTE</name>
<keyword evidence="2" id="KW-1185">Reference proteome</keyword>
<evidence type="ECO:0000313" key="1">
    <source>
        <dbReference type="EMBL" id="GAC13753.1"/>
    </source>
</evidence>
<comment type="caution">
    <text evidence="1">The sequence shown here is derived from an EMBL/GenBank/DDBJ whole genome shotgun (WGS) entry which is preliminary data.</text>
</comment>
<reference evidence="1 2" key="1">
    <citation type="journal article" date="2017" name="Antonie Van Leeuwenhoek">
        <title>Rhizobium rhizosphaerae sp. nov., a novel species isolated from rice rhizosphere.</title>
        <authorList>
            <person name="Zhao J.J."/>
            <person name="Zhang J."/>
            <person name="Zhang R.J."/>
            <person name="Zhang C.W."/>
            <person name="Yin H.Q."/>
            <person name="Zhang X.X."/>
        </authorList>
    </citation>
    <scope>NUCLEOTIDE SEQUENCE [LARGE SCALE GENOMIC DNA]</scope>
    <source>
        <strain evidence="1 2">E3</strain>
    </source>
</reference>
<evidence type="ECO:0000313" key="2">
    <source>
        <dbReference type="Proteomes" id="UP000006334"/>
    </source>
</evidence>
<sequence length="39" mass="4598">MVAPWVRIKRILGFQVNRFLIYFNLSGSFVRKASRISII</sequence>
<gene>
    <name evidence="1" type="ORF">GLIP_1112</name>
</gene>
<accession>K6YAR0</accession>